<reference evidence="7" key="2">
    <citation type="submission" date="2021-01" db="UniProtKB">
        <authorList>
            <consortium name="EnsemblMetazoa"/>
        </authorList>
    </citation>
    <scope>IDENTIFICATION</scope>
</reference>
<evidence type="ECO:0000256" key="2">
    <source>
        <dbReference type="ARBA" id="ARBA00022692"/>
    </source>
</evidence>
<name>A0A7M7PVI7_STRPU</name>
<evidence type="ECO:0000313" key="8">
    <source>
        <dbReference type="Proteomes" id="UP000007110"/>
    </source>
</evidence>
<evidence type="ECO:0000256" key="3">
    <source>
        <dbReference type="ARBA" id="ARBA00022989"/>
    </source>
</evidence>
<dbReference type="EnsemblMetazoa" id="XM_031000299">
    <property type="protein sequence ID" value="XP_030856159"/>
    <property type="gene ID" value="LOC592246"/>
</dbReference>
<dbReference type="AlphaFoldDB" id="A0A7M7PVI7"/>
<feature type="transmembrane region" description="Helical" evidence="5">
    <location>
        <begin position="75"/>
        <end position="93"/>
    </location>
</feature>
<sequence length="327" mass="36510">MSETGKPSQLLISISLVINLCSSILIVFLNKWLYRNHGFPNITLTFLHFLMTSLGLVFCLMLGLFQRKSIPIKNVLPLSLTFCGFVVLTNLSLQNNTVGTYQLAKAMTTPCILIIQTAIYRKTYSTRVKLTLIPITMGVIVNSFYDVRFNVIGTVFATAGVLVTSVYQVWVGTKQREFQVNSMQLLFYQAPLSAFLLLFVIPFCEPIIGEGGLFSSWPPQVYGLVLASCCVAFSVNLSIYWIIGNTSPITYNMVGHAKFCLTLLGGFFLFHEPLAFNQLGGVGLTLSGIVIYTHFKVQEQNQEETKTPAKTYDTVRMDEEKGSNQIR</sequence>
<keyword evidence="4 5" id="KW-0472">Membrane</keyword>
<dbReference type="InterPro" id="IPR050186">
    <property type="entry name" value="TPT_transporter"/>
</dbReference>
<evidence type="ECO:0000259" key="6">
    <source>
        <dbReference type="Pfam" id="PF03151"/>
    </source>
</evidence>
<feature type="transmembrane region" description="Helical" evidence="5">
    <location>
        <begin position="12"/>
        <end position="30"/>
    </location>
</feature>
<dbReference type="InterPro" id="IPR037185">
    <property type="entry name" value="EmrE-like"/>
</dbReference>
<evidence type="ECO:0000313" key="7">
    <source>
        <dbReference type="EnsemblMetazoa" id="XP_030856159"/>
    </source>
</evidence>
<accession>A0A7M7PVI7</accession>
<feature type="transmembrane region" description="Helical" evidence="5">
    <location>
        <begin position="185"/>
        <end position="209"/>
    </location>
</feature>
<feature type="transmembrane region" description="Helical" evidence="5">
    <location>
        <begin position="221"/>
        <end position="243"/>
    </location>
</feature>
<evidence type="ECO:0000256" key="5">
    <source>
        <dbReference type="SAM" id="Phobius"/>
    </source>
</evidence>
<keyword evidence="3 5" id="KW-1133">Transmembrane helix</keyword>
<dbReference type="Proteomes" id="UP000007110">
    <property type="component" value="Unassembled WGS sequence"/>
</dbReference>
<organism evidence="7 8">
    <name type="scientific">Strongylocentrotus purpuratus</name>
    <name type="common">Purple sea urchin</name>
    <dbReference type="NCBI Taxonomy" id="7668"/>
    <lineage>
        <taxon>Eukaryota</taxon>
        <taxon>Metazoa</taxon>
        <taxon>Echinodermata</taxon>
        <taxon>Eleutherozoa</taxon>
        <taxon>Echinozoa</taxon>
        <taxon>Echinoidea</taxon>
        <taxon>Euechinoidea</taxon>
        <taxon>Echinacea</taxon>
        <taxon>Camarodonta</taxon>
        <taxon>Echinidea</taxon>
        <taxon>Strongylocentrotidae</taxon>
        <taxon>Strongylocentrotus</taxon>
    </lineage>
</organism>
<dbReference type="PANTHER" id="PTHR11132">
    <property type="entry name" value="SOLUTE CARRIER FAMILY 35"/>
    <property type="match status" value="1"/>
</dbReference>
<dbReference type="GeneID" id="592246"/>
<feature type="transmembrane region" description="Helical" evidence="5">
    <location>
        <begin position="276"/>
        <end position="295"/>
    </location>
</feature>
<keyword evidence="2 5" id="KW-0812">Transmembrane</keyword>
<evidence type="ECO:0000256" key="4">
    <source>
        <dbReference type="ARBA" id="ARBA00023136"/>
    </source>
</evidence>
<feature type="domain" description="Sugar phosphate transporter" evidence="6">
    <location>
        <begin position="22"/>
        <end position="292"/>
    </location>
</feature>
<reference evidence="8" key="1">
    <citation type="submission" date="2015-02" db="EMBL/GenBank/DDBJ databases">
        <title>Genome sequencing for Strongylocentrotus purpuratus.</title>
        <authorList>
            <person name="Murali S."/>
            <person name="Liu Y."/>
            <person name="Vee V."/>
            <person name="English A."/>
            <person name="Wang M."/>
            <person name="Skinner E."/>
            <person name="Han Y."/>
            <person name="Muzny D.M."/>
            <person name="Worley K.C."/>
            <person name="Gibbs R.A."/>
        </authorList>
    </citation>
    <scope>NUCLEOTIDE SEQUENCE</scope>
</reference>
<protein>
    <recommendedName>
        <fullName evidence="6">Sugar phosphate transporter domain-containing protein</fullName>
    </recommendedName>
</protein>
<dbReference type="RefSeq" id="XP_030856159.1">
    <property type="nucleotide sequence ID" value="XM_031000299.1"/>
</dbReference>
<comment type="subcellular location">
    <subcellularLocation>
        <location evidence="1">Membrane</location>
        <topology evidence="1">Multi-pass membrane protein</topology>
    </subcellularLocation>
</comment>
<feature type="transmembrane region" description="Helical" evidence="5">
    <location>
        <begin position="42"/>
        <end position="63"/>
    </location>
</feature>
<feature type="transmembrane region" description="Helical" evidence="5">
    <location>
        <begin position="151"/>
        <end position="173"/>
    </location>
</feature>
<evidence type="ECO:0000256" key="1">
    <source>
        <dbReference type="ARBA" id="ARBA00004141"/>
    </source>
</evidence>
<keyword evidence="8" id="KW-1185">Reference proteome</keyword>
<dbReference type="Pfam" id="PF03151">
    <property type="entry name" value="TPT"/>
    <property type="match status" value="1"/>
</dbReference>
<dbReference type="SUPFAM" id="SSF103481">
    <property type="entry name" value="Multidrug resistance efflux transporter EmrE"/>
    <property type="match status" value="1"/>
</dbReference>
<proteinExistence type="predicted"/>
<dbReference type="GO" id="GO:0016020">
    <property type="term" value="C:membrane"/>
    <property type="evidence" value="ECO:0007669"/>
    <property type="project" value="UniProtKB-SubCell"/>
</dbReference>
<dbReference type="InterPro" id="IPR004853">
    <property type="entry name" value="Sugar_P_trans_dom"/>
</dbReference>